<protein>
    <submittedName>
        <fullName evidence="2">Uncharacterized protein</fullName>
    </submittedName>
</protein>
<dbReference type="InterPro" id="IPR002110">
    <property type="entry name" value="Ankyrin_rpt"/>
</dbReference>
<keyword evidence="1" id="KW-0732">Signal</keyword>
<dbReference type="EMBL" id="PNCJ01000002">
    <property type="protein sequence ID" value="TMP40000.1"/>
    <property type="molecule type" value="Genomic_DNA"/>
</dbReference>
<organism evidence="2 3">
    <name type="scientific">Pseudoalteromonas rubra</name>
    <dbReference type="NCBI Taxonomy" id="43658"/>
    <lineage>
        <taxon>Bacteria</taxon>
        <taxon>Pseudomonadati</taxon>
        <taxon>Pseudomonadota</taxon>
        <taxon>Gammaproteobacteria</taxon>
        <taxon>Alteromonadales</taxon>
        <taxon>Pseudoalteromonadaceae</taxon>
        <taxon>Pseudoalteromonas</taxon>
    </lineage>
</organism>
<name>A0A5S3X754_9GAMM</name>
<dbReference type="InterPro" id="IPR036770">
    <property type="entry name" value="Ankyrin_rpt-contain_sf"/>
</dbReference>
<reference evidence="2 3" key="1">
    <citation type="submission" date="2018-01" db="EMBL/GenBank/DDBJ databases">
        <authorList>
            <person name="Paulsen S."/>
            <person name="Gram L.K."/>
        </authorList>
    </citation>
    <scope>NUCLEOTIDE SEQUENCE [LARGE SCALE GENOMIC DNA]</scope>
    <source>
        <strain evidence="2 3">S2599</strain>
    </source>
</reference>
<evidence type="ECO:0000313" key="3">
    <source>
        <dbReference type="Proteomes" id="UP000306719"/>
    </source>
</evidence>
<comment type="caution">
    <text evidence="2">The sequence shown here is derived from an EMBL/GenBank/DDBJ whole genome shotgun (WGS) entry which is preliminary data.</text>
</comment>
<evidence type="ECO:0000313" key="2">
    <source>
        <dbReference type="EMBL" id="TMP40000.1"/>
    </source>
</evidence>
<proteinExistence type="predicted"/>
<dbReference type="Gene3D" id="1.25.40.20">
    <property type="entry name" value="Ankyrin repeat-containing domain"/>
    <property type="match status" value="1"/>
</dbReference>
<dbReference type="OrthoDB" id="7063266at2"/>
<dbReference type="AlphaFoldDB" id="A0A5S3X754"/>
<evidence type="ECO:0000256" key="1">
    <source>
        <dbReference type="SAM" id="SignalP"/>
    </source>
</evidence>
<gene>
    <name evidence="2" type="ORF">CWB98_00300</name>
</gene>
<feature type="chain" id="PRO_5024331917" evidence="1">
    <location>
        <begin position="18"/>
        <end position="126"/>
    </location>
</feature>
<reference evidence="3" key="2">
    <citation type="submission" date="2019-06" db="EMBL/GenBank/DDBJ databases">
        <title>Co-occurence of chitin degradation, pigmentation and bioactivity in marine Pseudoalteromonas.</title>
        <authorList>
            <person name="Sonnenschein E.C."/>
            <person name="Bech P.K."/>
        </authorList>
    </citation>
    <scope>NUCLEOTIDE SEQUENCE [LARGE SCALE GENOMIC DNA]</scope>
    <source>
        <strain evidence="3">S2599</strain>
    </source>
</reference>
<accession>A0A5S3X754</accession>
<dbReference type="Pfam" id="PF12796">
    <property type="entry name" value="Ank_2"/>
    <property type="match status" value="1"/>
</dbReference>
<dbReference type="SUPFAM" id="SSF48403">
    <property type="entry name" value="Ankyrin repeat"/>
    <property type="match status" value="1"/>
</dbReference>
<feature type="signal peptide" evidence="1">
    <location>
        <begin position="1"/>
        <end position="17"/>
    </location>
</feature>
<sequence>MRFILLIVFILPACAWAAVCDRAKLSYLLETAAAQENIYAVQFALDLGANPNGVTEPISIKCFSGMPTASPVMHAASHEDTAILKLLLQSGASPNTGCCDTSALQIAKENKNPEAAKLLKQYGAKH</sequence>
<dbReference type="Proteomes" id="UP000306719">
    <property type="component" value="Unassembled WGS sequence"/>
</dbReference>
<dbReference type="RefSeq" id="WP_138543002.1">
    <property type="nucleotide sequence ID" value="NZ_PNCJ01000002.1"/>
</dbReference>